<dbReference type="PANTHER" id="PTHR20856">
    <property type="entry name" value="DNA-DIRECTED RNA POLYMERASE I SUBUNIT 2"/>
    <property type="match status" value="1"/>
</dbReference>
<organism evidence="17 18">
    <name type="scientific">Clavelina lepadiformis</name>
    <name type="common">Light-bulb sea squirt</name>
    <name type="synonym">Ascidia lepadiformis</name>
    <dbReference type="NCBI Taxonomy" id="159417"/>
    <lineage>
        <taxon>Eukaryota</taxon>
        <taxon>Metazoa</taxon>
        <taxon>Chordata</taxon>
        <taxon>Tunicata</taxon>
        <taxon>Ascidiacea</taxon>
        <taxon>Aplousobranchia</taxon>
        <taxon>Clavelinidae</taxon>
        <taxon>Clavelina</taxon>
    </lineage>
</organism>
<gene>
    <name evidence="17" type="ORF">CVLEPA_LOCUS7674</name>
</gene>
<dbReference type="InterPro" id="IPR007121">
    <property type="entry name" value="RNA_pol_bsu_CS"/>
</dbReference>
<keyword evidence="18" id="KW-1185">Reference proteome</keyword>
<keyword evidence="4 10" id="KW-0808">Transferase</keyword>
<dbReference type="SUPFAM" id="SSF64484">
    <property type="entry name" value="beta and beta-prime subunits of DNA dependent RNA-polymerase"/>
    <property type="match status" value="1"/>
</dbReference>
<dbReference type="Pfam" id="PF04560">
    <property type="entry name" value="RNA_pol_Rpb2_7"/>
    <property type="match status" value="1"/>
</dbReference>
<dbReference type="Gene3D" id="3.90.1100.10">
    <property type="match status" value="1"/>
</dbReference>
<feature type="domain" description="DNA-directed RNA polymerase subunit 2 hybrid-binding" evidence="11">
    <location>
        <begin position="677"/>
        <end position="1039"/>
    </location>
</feature>
<dbReference type="Gene3D" id="2.40.50.150">
    <property type="match status" value="1"/>
</dbReference>
<protein>
    <recommendedName>
        <fullName evidence="10">DNA-directed RNA polymerase subunit beta</fullName>
        <ecNumber evidence="10">2.7.7.6</ecNumber>
    </recommendedName>
</protein>
<dbReference type="Pfam" id="PF04561">
    <property type="entry name" value="RNA_pol_Rpb2_2"/>
    <property type="match status" value="1"/>
</dbReference>
<keyword evidence="5 10" id="KW-0548">Nucleotidyltransferase</keyword>
<comment type="subcellular location">
    <subcellularLocation>
        <location evidence="1">Nucleus</location>
    </subcellularLocation>
</comment>
<evidence type="ECO:0000256" key="4">
    <source>
        <dbReference type="ARBA" id="ARBA00022679"/>
    </source>
</evidence>
<evidence type="ECO:0000259" key="14">
    <source>
        <dbReference type="Pfam" id="PF04563"/>
    </source>
</evidence>
<evidence type="ECO:0000256" key="10">
    <source>
        <dbReference type="RuleBase" id="RU363031"/>
    </source>
</evidence>
<feature type="domain" description="RNA polymerase Rpb2" evidence="12">
    <location>
        <begin position="1041"/>
        <end position="1140"/>
    </location>
</feature>
<evidence type="ECO:0000259" key="16">
    <source>
        <dbReference type="Pfam" id="PF06883"/>
    </source>
</evidence>
<evidence type="ECO:0000256" key="1">
    <source>
        <dbReference type="ARBA" id="ARBA00004123"/>
    </source>
</evidence>
<dbReference type="InterPro" id="IPR007644">
    <property type="entry name" value="RNA_pol_bsu_protrusion"/>
</dbReference>
<dbReference type="Gene3D" id="3.90.1800.10">
    <property type="entry name" value="RNA polymerase alpha subunit dimerisation domain"/>
    <property type="match status" value="1"/>
</dbReference>
<dbReference type="Gene3D" id="3.90.1110.10">
    <property type="entry name" value="RNA polymerase Rpb2, domain 2"/>
    <property type="match status" value="1"/>
</dbReference>
<evidence type="ECO:0000259" key="15">
    <source>
        <dbReference type="Pfam" id="PF04565"/>
    </source>
</evidence>
<dbReference type="InterPro" id="IPR015712">
    <property type="entry name" value="DNA-dir_RNA_pol_su2"/>
</dbReference>
<keyword evidence="6 10" id="KW-0804">Transcription</keyword>
<dbReference type="InterPro" id="IPR037034">
    <property type="entry name" value="RNA_pol_Rpb2_2_sf"/>
</dbReference>
<evidence type="ECO:0000256" key="3">
    <source>
        <dbReference type="ARBA" id="ARBA00022478"/>
    </source>
</evidence>
<evidence type="ECO:0000259" key="13">
    <source>
        <dbReference type="Pfam" id="PF04561"/>
    </source>
</evidence>
<dbReference type="InterPro" id="IPR007642">
    <property type="entry name" value="RNA_pol_Rpb2_2"/>
</dbReference>
<dbReference type="EMBL" id="CAWYQH010000046">
    <property type="protein sequence ID" value="CAK8677674.1"/>
    <property type="molecule type" value="Genomic_DNA"/>
</dbReference>
<dbReference type="EC" id="2.7.7.6" evidence="10"/>
<dbReference type="PROSITE" id="PS01166">
    <property type="entry name" value="RNA_POL_BETA"/>
    <property type="match status" value="1"/>
</dbReference>
<sequence>MKKKCAKILVPQCIEPSLRNLTDPNYAKPPTSQHKPLQDLTKPHVDSFNWFVNHGVKLLAKGITPVESLVNGRRIAFSLVDAAIEKPKVDDGFRNCRTTQVFPAECRQRGSTYQGKLQVNVAFFIDDVMQGVVPRCAGSIPIMVKSVQCNLNGLSPTQLVERQEESEEMGGYFVINGNEKVIRMLVMQRRNYPVGIVRPSWKGRGQNYTEFGVSVRSMSDDQTTANLVIHYLSNGTVSVCMYHRKEMFFLPLMLLIKALVPFSDKEIYEEMAKTKEEDTYFTGCIQNMLRQMQAFNIYNQKDVLRYLGEKFRVKLSKPDWYSDIDVANFLLDNKILIHLRQNAEKFRFLCLMTRKVFDMAIGKCMPDNADSVQNHEVLMPGHLFQMVLKEKLELWLLNLLRVVVKKSAIAQSKSTFGSFGLPFVQNCMSGVSDVTNAMSYMMATGNLVTSSGLGLMQFSGLAVIADKLNFMRYISHFRCVHRGAFFAQMRTTSVRKLLPESWGFLCPVHTPDGSPCGLMNHMSHLCEVVTHPSPADVIQPLLHRLGMVLPDSTQVYGSATFYPVLLNGNLTGWLPVGIAKNVADTLRFKKANAEENIPATLEICLIEYTGKATQYPGLYLLTEAARMVRPVMNLSTGTVEMIGTFEQVYMNICIIPEEAHHLTTHQELTQHSILSAVASMTPFSDHNQSPRNMYQCQMGKQTMGTPCQALAYRADNKLYRVQSPQAAIVRPYMYDHYKMDNFPFGTNAVVAVISYTGYDMEDAMILNKASFDRGFGYGSIYKSEIIDLSTKVGDRTVNVTFGVNPNDPRLAKSHLGADGLPAVGQRLVDGDDYYSYIDHGTGEMKIIRFKGQETAYVDSVRLLSNNAGTGHFKRVGIVLRIQRNPIIGDKFASRHGQKGICSQLWPVESIPFTESGMFPDIIFNPHGFPSRMTIGMMIESMAGKAAASHGHCYDATPFTFTEEQPAIEHFGELLTKAGFNYYGTETLYSGVSGLELEAEIFIGIVYYQRLRHMVSDKFQVRTTGPVDMITQQPIKGRKRAGGIRFGEMERDALLAHGCAMLLHDRLLTSSDYSQAYLCEKCGSLLSPVLENKPGSHHRGEKKRWFCTVCQTSDFMALIDIPFVYRYLVSELAAMNIKTIMTVK</sequence>
<comment type="catalytic activity">
    <reaction evidence="8">
        <text>RNA(n) + a ribonucleoside 5'-triphosphate = RNA(n+1) + diphosphate</text>
        <dbReference type="Rhea" id="RHEA:21248"/>
        <dbReference type="Rhea" id="RHEA-COMP:14527"/>
        <dbReference type="Rhea" id="RHEA-COMP:17342"/>
        <dbReference type="ChEBI" id="CHEBI:33019"/>
        <dbReference type="ChEBI" id="CHEBI:61557"/>
        <dbReference type="ChEBI" id="CHEBI:140395"/>
        <dbReference type="EC" id="2.7.7.6"/>
    </reaction>
    <physiologicalReaction direction="left-to-right" evidence="8">
        <dbReference type="Rhea" id="RHEA:21249"/>
    </physiologicalReaction>
</comment>
<dbReference type="Pfam" id="PF04565">
    <property type="entry name" value="RNA_pol_Rpb2_3"/>
    <property type="match status" value="1"/>
</dbReference>
<keyword evidence="3 10" id="KW-0240">DNA-directed RNA polymerase</keyword>
<dbReference type="Gene3D" id="2.40.270.10">
    <property type="entry name" value="DNA-directed RNA polymerase, subunit 2, domain 6"/>
    <property type="match status" value="1"/>
</dbReference>
<dbReference type="InterPro" id="IPR014724">
    <property type="entry name" value="RNA_pol_RPB2_OB-fold"/>
</dbReference>
<dbReference type="InterPro" id="IPR009674">
    <property type="entry name" value="Rpa2_dom_4"/>
</dbReference>
<keyword evidence="7" id="KW-0539">Nucleus</keyword>
<name>A0ABP0FGR8_CLALP</name>
<evidence type="ECO:0000256" key="8">
    <source>
        <dbReference type="ARBA" id="ARBA00047768"/>
    </source>
</evidence>
<evidence type="ECO:0000259" key="12">
    <source>
        <dbReference type="Pfam" id="PF04560"/>
    </source>
</evidence>
<evidence type="ECO:0000259" key="11">
    <source>
        <dbReference type="Pfam" id="PF00562"/>
    </source>
</evidence>
<evidence type="ECO:0000313" key="18">
    <source>
        <dbReference type="Proteomes" id="UP001642483"/>
    </source>
</evidence>
<dbReference type="InterPro" id="IPR037033">
    <property type="entry name" value="DNA-dir_RNAP_su2_hyb_sf"/>
</dbReference>
<feature type="domain" description="RNA polymerase Rpb2" evidence="13">
    <location>
        <begin position="198"/>
        <end position="377"/>
    </location>
</feature>
<dbReference type="Pfam" id="PF06883">
    <property type="entry name" value="RNA_pol_Rpa2_4"/>
    <property type="match status" value="1"/>
</dbReference>
<evidence type="ECO:0000256" key="7">
    <source>
        <dbReference type="ARBA" id="ARBA00023242"/>
    </source>
</evidence>
<comment type="similarity">
    <text evidence="2 9">Belongs to the RNA polymerase beta chain family.</text>
</comment>
<reference evidence="17 18" key="1">
    <citation type="submission" date="2024-02" db="EMBL/GenBank/DDBJ databases">
        <authorList>
            <person name="Daric V."/>
            <person name="Darras S."/>
        </authorList>
    </citation>
    <scope>NUCLEOTIDE SEQUENCE [LARGE SCALE GENOMIC DNA]</scope>
</reference>
<dbReference type="Gene3D" id="3.90.1070.20">
    <property type="match status" value="1"/>
</dbReference>
<feature type="domain" description="RNA polymerase Rpb2" evidence="15">
    <location>
        <begin position="464"/>
        <end position="528"/>
    </location>
</feature>
<comment type="caution">
    <text evidence="17">The sequence shown here is derived from an EMBL/GenBank/DDBJ whole genome shotgun (WGS) entry which is preliminary data.</text>
</comment>
<evidence type="ECO:0000256" key="9">
    <source>
        <dbReference type="RuleBase" id="RU000434"/>
    </source>
</evidence>
<dbReference type="InterPro" id="IPR007645">
    <property type="entry name" value="RNA_pol_Rpb2_3"/>
</dbReference>
<dbReference type="Proteomes" id="UP001642483">
    <property type="component" value="Unassembled WGS sequence"/>
</dbReference>
<dbReference type="InterPro" id="IPR007641">
    <property type="entry name" value="RNA_pol_Rpb2_7"/>
</dbReference>
<evidence type="ECO:0000256" key="5">
    <source>
        <dbReference type="ARBA" id="ARBA00022695"/>
    </source>
</evidence>
<accession>A0ABP0FGR8</accession>
<dbReference type="Pfam" id="PF00562">
    <property type="entry name" value="RNA_pol_Rpb2_6"/>
    <property type="match status" value="1"/>
</dbReference>
<proteinExistence type="inferred from homology"/>
<evidence type="ECO:0000313" key="17">
    <source>
        <dbReference type="EMBL" id="CAK8677674.1"/>
    </source>
</evidence>
<feature type="domain" description="DNA-directed RNA polymerase I subunit RPA2" evidence="16">
    <location>
        <begin position="572"/>
        <end position="629"/>
    </location>
</feature>
<evidence type="ECO:0000256" key="6">
    <source>
        <dbReference type="ARBA" id="ARBA00023163"/>
    </source>
</evidence>
<dbReference type="InterPro" id="IPR007120">
    <property type="entry name" value="DNA-dir_RNAP_su2_dom"/>
</dbReference>
<comment type="function">
    <text evidence="10">DNA-dependent RNA polymerase catalyzes the transcription of DNA into RNA using the four ribonucleoside triphosphates as substrates.</text>
</comment>
<dbReference type="CDD" id="cd00653">
    <property type="entry name" value="RNA_pol_B_RPB2"/>
    <property type="match status" value="1"/>
</dbReference>
<feature type="domain" description="RNA polymerase beta subunit protrusion" evidence="14">
    <location>
        <begin position="40"/>
        <end position="406"/>
    </location>
</feature>
<dbReference type="Pfam" id="PF04563">
    <property type="entry name" value="RNA_pol_Rpb2_1"/>
    <property type="match status" value="1"/>
</dbReference>
<evidence type="ECO:0000256" key="2">
    <source>
        <dbReference type="ARBA" id="ARBA00006835"/>
    </source>
</evidence>